<dbReference type="EMBL" id="BARW01022702">
    <property type="protein sequence ID" value="GAI88448.1"/>
    <property type="molecule type" value="Genomic_DNA"/>
</dbReference>
<sequence length="54" mass="6507">MKNEAKEAIKRIDKIIQEWEENWLDSREALELLVPDLKTIICYFEIIQDKVEES</sequence>
<organism evidence="1">
    <name type="scientific">marine sediment metagenome</name>
    <dbReference type="NCBI Taxonomy" id="412755"/>
    <lineage>
        <taxon>unclassified sequences</taxon>
        <taxon>metagenomes</taxon>
        <taxon>ecological metagenomes</taxon>
    </lineage>
</organism>
<proteinExistence type="predicted"/>
<name>X1S6D6_9ZZZZ</name>
<evidence type="ECO:0000313" key="1">
    <source>
        <dbReference type="EMBL" id="GAI88448.1"/>
    </source>
</evidence>
<protein>
    <submittedName>
        <fullName evidence="1">Uncharacterized protein</fullName>
    </submittedName>
</protein>
<accession>X1S6D6</accession>
<reference evidence="1" key="1">
    <citation type="journal article" date="2014" name="Front. Microbiol.">
        <title>High frequency of phylogenetically diverse reductive dehalogenase-homologous genes in deep subseafloor sedimentary metagenomes.</title>
        <authorList>
            <person name="Kawai M."/>
            <person name="Futagami T."/>
            <person name="Toyoda A."/>
            <person name="Takaki Y."/>
            <person name="Nishi S."/>
            <person name="Hori S."/>
            <person name="Arai W."/>
            <person name="Tsubouchi T."/>
            <person name="Morono Y."/>
            <person name="Uchiyama I."/>
            <person name="Ito T."/>
            <person name="Fujiyama A."/>
            <person name="Inagaki F."/>
            <person name="Takami H."/>
        </authorList>
    </citation>
    <scope>NUCLEOTIDE SEQUENCE</scope>
    <source>
        <strain evidence="1">Expedition CK06-06</strain>
    </source>
</reference>
<dbReference type="AlphaFoldDB" id="X1S6D6"/>
<gene>
    <name evidence="1" type="ORF">S12H4_37812</name>
</gene>
<comment type="caution">
    <text evidence="1">The sequence shown here is derived from an EMBL/GenBank/DDBJ whole genome shotgun (WGS) entry which is preliminary data.</text>
</comment>